<evidence type="ECO:0000259" key="14">
    <source>
        <dbReference type="PROSITE" id="PS50011"/>
    </source>
</evidence>
<dbReference type="CDD" id="cd05123">
    <property type="entry name" value="STKc_AGC"/>
    <property type="match status" value="1"/>
</dbReference>
<evidence type="ECO:0000259" key="13">
    <source>
        <dbReference type="PROSITE" id="PS50003"/>
    </source>
</evidence>
<comment type="catalytic activity">
    <reaction evidence="10">
        <text>L-seryl-[protein] + ATP = O-phospho-L-seryl-[protein] + ADP + H(+)</text>
        <dbReference type="Rhea" id="RHEA:17989"/>
        <dbReference type="Rhea" id="RHEA-COMP:9863"/>
        <dbReference type="Rhea" id="RHEA-COMP:11604"/>
        <dbReference type="ChEBI" id="CHEBI:15378"/>
        <dbReference type="ChEBI" id="CHEBI:29999"/>
        <dbReference type="ChEBI" id="CHEBI:30616"/>
        <dbReference type="ChEBI" id="CHEBI:83421"/>
        <dbReference type="ChEBI" id="CHEBI:456216"/>
        <dbReference type="EC" id="2.7.11.1"/>
    </reaction>
</comment>
<dbReference type="InterPro" id="IPR001849">
    <property type="entry name" value="PH_domain"/>
</dbReference>
<dbReference type="Gene3D" id="2.30.29.30">
    <property type="entry name" value="Pleckstrin-homology domain (PH domain)/Phosphotyrosine-binding domain (PTB)"/>
    <property type="match status" value="1"/>
</dbReference>
<evidence type="ECO:0000256" key="8">
    <source>
        <dbReference type="ARBA" id="ARBA00022840"/>
    </source>
</evidence>
<dbReference type="Pfam" id="PF00169">
    <property type="entry name" value="PH"/>
    <property type="match status" value="1"/>
</dbReference>
<dbReference type="SMART" id="SM00133">
    <property type="entry name" value="S_TK_X"/>
    <property type="match status" value="1"/>
</dbReference>
<keyword evidence="3 12" id="KW-0723">Serine/threonine-protein kinase</keyword>
<dbReference type="Gene3D" id="3.30.200.20">
    <property type="entry name" value="Phosphorylase Kinase, domain 1"/>
    <property type="match status" value="1"/>
</dbReference>
<evidence type="ECO:0000256" key="2">
    <source>
        <dbReference type="ARBA" id="ARBA00012513"/>
    </source>
</evidence>
<feature type="domain" description="PH" evidence="13">
    <location>
        <begin position="1"/>
        <end position="82"/>
    </location>
</feature>
<comment type="similarity">
    <text evidence="1">Belongs to the protein kinase superfamily. AGC Ser/Thr protein kinase family. RAC subfamily.</text>
</comment>
<dbReference type="InterPro" id="IPR011993">
    <property type="entry name" value="PH-like_dom_sf"/>
</dbReference>
<dbReference type="PROSITE" id="PS00108">
    <property type="entry name" value="PROTEIN_KINASE_ST"/>
    <property type="match status" value="1"/>
</dbReference>
<keyword evidence="5" id="KW-0808">Transferase</keyword>
<evidence type="ECO:0000256" key="6">
    <source>
        <dbReference type="ARBA" id="ARBA00022741"/>
    </source>
</evidence>
<dbReference type="InterPro" id="IPR045270">
    <property type="entry name" value="STKc_AGC"/>
</dbReference>
<organism evidence="16">
    <name type="scientific">Arcella intermedia</name>
    <dbReference type="NCBI Taxonomy" id="1963864"/>
    <lineage>
        <taxon>Eukaryota</taxon>
        <taxon>Amoebozoa</taxon>
        <taxon>Tubulinea</taxon>
        <taxon>Elardia</taxon>
        <taxon>Arcellinida</taxon>
        <taxon>Sphaerothecina</taxon>
        <taxon>Arcellidae</taxon>
        <taxon>Arcella</taxon>
    </lineage>
</organism>
<evidence type="ECO:0000259" key="15">
    <source>
        <dbReference type="PROSITE" id="PS51285"/>
    </source>
</evidence>
<sequence length="425" mass="49091">MVIETDKLSYYDDETKQKKRGEFMHKWIKNVQAMEEYGKNKKKPFIFAIETHSEKTDRTYIIQATDESSRRSWITAVQSLIYEAFVDSVNEVQGDGVIKKLCVEDFIQLKLIGRGGFGRVLLVKKKDNGQTYAMKILKKQFIVAQNQVNHTTTERNVMVKLEHPFLTKLHYAFQDEKNLYFVMDFINGGELFHHLRREKKFSEERTRFYAAEIISAITYLHERGIVYRDLKPENVLLGRDGHVVVTDFGLAKEGLDGEKRTETRAGTPEYLAPEVIKGEKYTKSVDWWAVGILVYEMITGAPPFYDGDIQKLFHKITAGDVVIPESVSDDASDFLLKLLTRDPSKRLSDPQKIKSHPWFKTLDWTKLDNKEITPPFIPKVSSDDDVNEIDPEFLKQSVQDEDQDLPGGRKVTLNDLFVGFTFIEQ</sequence>
<dbReference type="Pfam" id="PF00069">
    <property type="entry name" value="Pkinase"/>
    <property type="match status" value="1"/>
</dbReference>
<protein>
    <recommendedName>
        <fullName evidence="2">non-specific serine/threonine protein kinase</fullName>
        <ecNumber evidence="2">2.7.11.1</ecNumber>
    </recommendedName>
</protein>
<dbReference type="InterPro" id="IPR000719">
    <property type="entry name" value="Prot_kinase_dom"/>
</dbReference>
<evidence type="ECO:0000256" key="3">
    <source>
        <dbReference type="ARBA" id="ARBA00022527"/>
    </source>
</evidence>
<dbReference type="PROSITE" id="PS51285">
    <property type="entry name" value="AGC_KINASE_CTER"/>
    <property type="match status" value="1"/>
</dbReference>
<evidence type="ECO:0000256" key="9">
    <source>
        <dbReference type="ARBA" id="ARBA00047899"/>
    </source>
</evidence>
<dbReference type="EMBL" id="GIBP01002652">
    <property type="protein sequence ID" value="NDV31621.1"/>
    <property type="molecule type" value="Transcribed_RNA"/>
</dbReference>
<dbReference type="PROSITE" id="PS50011">
    <property type="entry name" value="PROTEIN_KINASE_DOM"/>
    <property type="match status" value="1"/>
</dbReference>
<evidence type="ECO:0000256" key="12">
    <source>
        <dbReference type="RuleBase" id="RU000304"/>
    </source>
</evidence>
<dbReference type="SMART" id="SM00220">
    <property type="entry name" value="S_TKc"/>
    <property type="match status" value="1"/>
</dbReference>
<dbReference type="CDD" id="cd00821">
    <property type="entry name" value="PH"/>
    <property type="match status" value="1"/>
</dbReference>
<dbReference type="PROSITE" id="PS00107">
    <property type="entry name" value="PROTEIN_KINASE_ATP"/>
    <property type="match status" value="1"/>
</dbReference>
<evidence type="ECO:0000256" key="10">
    <source>
        <dbReference type="ARBA" id="ARBA00048679"/>
    </source>
</evidence>
<dbReference type="FunFam" id="3.30.200.20:FF:000524">
    <property type="entry name" value="Non-specific serine/threonine protein kinase"/>
    <property type="match status" value="1"/>
</dbReference>
<dbReference type="InterPro" id="IPR017441">
    <property type="entry name" value="Protein_kinase_ATP_BS"/>
</dbReference>
<dbReference type="Gene3D" id="1.10.510.10">
    <property type="entry name" value="Transferase(Phosphotransferase) domain 1"/>
    <property type="match status" value="1"/>
</dbReference>
<dbReference type="SUPFAM" id="SSF50729">
    <property type="entry name" value="PH domain-like"/>
    <property type="match status" value="1"/>
</dbReference>
<reference evidence="16" key="1">
    <citation type="journal article" date="2020" name="J. Eukaryot. Microbiol.">
        <title>De novo Sequencing, Assembly and Annotation of the Transcriptome for the Free-Living Testate Amoeba Arcella intermedia.</title>
        <authorList>
            <person name="Ribeiro G.M."/>
            <person name="Porfirio-Sousa A.L."/>
            <person name="Maurer-Alcala X.X."/>
            <person name="Katz L.A."/>
            <person name="Lahr D.J.G."/>
        </authorList>
    </citation>
    <scope>NUCLEOTIDE SEQUENCE</scope>
</reference>
<dbReference type="PROSITE" id="PS50003">
    <property type="entry name" value="PH_DOMAIN"/>
    <property type="match status" value="1"/>
</dbReference>
<dbReference type="PANTHER" id="PTHR24351">
    <property type="entry name" value="RIBOSOMAL PROTEIN S6 KINASE"/>
    <property type="match status" value="1"/>
</dbReference>
<evidence type="ECO:0000256" key="5">
    <source>
        <dbReference type="ARBA" id="ARBA00022679"/>
    </source>
</evidence>
<keyword evidence="8 11" id="KW-0067">ATP-binding</keyword>
<name>A0A6B2L3X6_9EUKA</name>
<dbReference type="InterPro" id="IPR000961">
    <property type="entry name" value="AGC-kinase_C"/>
</dbReference>
<comment type="catalytic activity">
    <reaction evidence="9">
        <text>L-threonyl-[protein] + ATP = O-phospho-L-threonyl-[protein] + ADP + H(+)</text>
        <dbReference type="Rhea" id="RHEA:46608"/>
        <dbReference type="Rhea" id="RHEA-COMP:11060"/>
        <dbReference type="Rhea" id="RHEA-COMP:11605"/>
        <dbReference type="ChEBI" id="CHEBI:15378"/>
        <dbReference type="ChEBI" id="CHEBI:30013"/>
        <dbReference type="ChEBI" id="CHEBI:30616"/>
        <dbReference type="ChEBI" id="CHEBI:61977"/>
        <dbReference type="ChEBI" id="CHEBI:456216"/>
        <dbReference type="EC" id="2.7.11.1"/>
    </reaction>
</comment>
<evidence type="ECO:0000313" key="16">
    <source>
        <dbReference type="EMBL" id="NDV31621.1"/>
    </source>
</evidence>
<evidence type="ECO:0000256" key="1">
    <source>
        <dbReference type="ARBA" id="ARBA00006935"/>
    </source>
</evidence>
<evidence type="ECO:0000256" key="4">
    <source>
        <dbReference type="ARBA" id="ARBA00022553"/>
    </source>
</evidence>
<evidence type="ECO:0000256" key="11">
    <source>
        <dbReference type="PROSITE-ProRule" id="PRU10141"/>
    </source>
</evidence>
<proteinExistence type="inferred from homology"/>
<evidence type="ECO:0000256" key="7">
    <source>
        <dbReference type="ARBA" id="ARBA00022777"/>
    </source>
</evidence>
<dbReference type="EC" id="2.7.11.1" evidence="2"/>
<keyword evidence="6 11" id="KW-0547">Nucleotide-binding</keyword>
<keyword evidence="7" id="KW-0418">Kinase</keyword>
<dbReference type="SUPFAM" id="SSF56112">
    <property type="entry name" value="Protein kinase-like (PK-like)"/>
    <property type="match status" value="1"/>
</dbReference>
<feature type="domain" description="Protein kinase" evidence="14">
    <location>
        <begin position="106"/>
        <end position="359"/>
    </location>
</feature>
<accession>A0A6B2L3X6</accession>
<dbReference type="GO" id="GO:0005524">
    <property type="term" value="F:ATP binding"/>
    <property type="evidence" value="ECO:0007669"/>
    <property type="project" value="UniProtKB-UniRule"/>
</dbReference>
<dbReference type="FunFam" id="1.10.510.10:FF:000008">
    <property type="entry name" value="Non-specific serine/threonine protein kinase"/>
    <property type="match status" value="1"/>
</dbReference>
<dbReference type="InterPro" id="IPR011009">
    <property type="entry name" value="Kinase-like_dom_sf"/>
</dbReference>
<keyword evidence="4" id="KW-0597">Phosphoprotein</keyword>
<dbReference type="InterPro" id="IPR008271">
    <property type="entry name" value="Ser/Thr_kinase_AS"/>
</dbReference>
<dbReference type="GO" id="GO:0004674">
    <property type="term" value="F:protein serine/threonine kinase activity"/>
    <property type="evidence" value="ECO:0007669"/>
    <property type="project" value="UniProtKB-KW"/>
</dbReference>
<feature type="domain" description="AGC-kinase C-terminal" evidence="15">
    <location>
        <begin position="360"/>
        <end position="425"/>
    </location>
</feature>
<feature type="binding site" evidence="11">
    <location>
        <position position="135"/>
    </location>
    <ligand>
        <name>ATP</name>
        <dbReference type="ChEBI" id="CHEBI:30616"/>
    </ligand>
</feature>
<dbReference type="AlphaFoldDB" id="A0A6B2L3X6"/>